<dbReference type="Proteomes" id="UP000237347">
    <property type="component" value="Unassembled WGS sequence"/>
</dbReference>
<keyword evidence="3" id="KW-1185">Reference proteome</keyword>
<evidence type="ECO:0000313" key="3">
    <source>
        <dbReference type="Proteomes" id="UP000237347"/>
    </source>
</evidence>
<dbReference type="EMBL" id="PKMF04001841">
    <property type="protein sequence ID" value="KAK7811276.1"/>
    <property type="molecule type" value="Genomic_DNA"/>
</dbReference>
<keyword evidence="1" id="KW-1133">Transmembrane helix</keyword>
<gene>
    <name evidence="2" type="ORF">CFP56_011004</name>
</gene>
<organism evidence="2 3">
    <name type="scientific">Quercus suber</name>
    <name type="common">Cork oak</name>
    <dbReference type="NCBI Taxonomy" id="58331"/>
    <lineage>
        <taxon>Eukaryota</taxon>
        <taxon>Viridiplantae</taxon>
        <taxon>Streptophyta</taxon>
        <taxon>Embryophyta</taxon>
        <taxon>Tracheophyta</taxon>
        <taxon>Spermatophyta</taxon>
        <taxon>Magnoliopsida</taxon>
        <taxon>eudicotyledons</taxon>
        <taxon>Gunneridae</taxon>
        <taxon>Pentapetalae</taxon>
        <taxon>rosids</taxon>
        <taxon>fabids</taxon>
        <taxon>Fagales</taxon>
        <taxon>Fagaceae</taxon>
        <taxon>Quercus</taxon>
    </lineage>
</organism>
<proteinExistence type="predicted"/>
<name>A0AAW0IA60_QUESU</name>
<comment type="caution">
    <text evidence="2">The sequence shown here is derived from an EMBL/GenBank/DDBJ whole genome shotgun (WGS) entry which is preliminary data.</text>
</comment>
<protein>
    <submittedName>
        <fullName evidence="2">Uncharacterized protein</fullName>
    </submittedName>
</protein>
<feature type="transmembrane region" description="Helical" evidence="1">
    <location>
        <begin position="9"/>
        <end position="31"/>
    </location>
</feature>
<reference evidence="2 3" key="1">
    <citation type="journal article" date="2018" name="Sci. Data">
        <title>The draft genome sequence of cork oak.</title>
        <authorList>
            <person name="Ramos A.M."/>
            <person name="Usie A."/>
            <person name="Barbosa P."/>
            <person name="Barros P.M."/>
            <person name="Capote T."/>
            <person name="Chaves I."/>
            <person name="Simoes F."/>
            <person name="Abreu I."/>
            <person name="Carrasquinho I."/>
            <person name="Faro C."/>
            <person name="Guimaraes J.B."/>
            <person name="Mendonca D."/>
            <person name="Nobrega F."/>
            <person name="Rodrigues L."/>
            <person name="Saibo N.J.M."/>
            <person name="Varela M.C."/>
            <person name="Egas C."/>
            <person name="Matos J."/>
            <person name="Miguel C.M."/>
            <person name="Oliveira M.M."/>
            <person name="Ricardo C.P."/>
            <person name="Goncalves S."/>
        </authorList>
    </citation>
    <scope>NUCLEOTIDE SEQUENCE [LARGE SCALE GENOMIC DNA]</scope>
    <source>
        <strain evidence="3">cv. HL8</strain>
    </source>
</reference>
<sequence>MAISLRFPFYFKCTSWAVYFISFLTIFTSSFF</sequence>
<keyword evidence="1" id="KW-0472">Membrane</keyword>
<dbReference type="AlphaFoldDB" id="A0AAW0IA60"/>
<accession>A0AAW0IA60</accession>
<keyword evidence="1" id="KW-0812">Transmembrane</keyword>
<evidence type="ECO:0000256" key="1">
    <source>
        <dbReference type="SAM" id="Phobius"/>
    </source>
</evidence>
<evidence type="ECO:0000313" key="2">
    <source>
        <dbReference type="EMBL" id="KAK7811276.1"/>
    </source>
</evidence>